<evidence type="ECO:0000256" key="4">
    <source>
        <dbReference type="ARBA" id="ARBA00022806"/>
    </source>
</evidence>
<feature type="coiled-coil region" evidence="6">
    <location>
        <begin position="388"/>
        <end position="461"/>
    </location>
</feature>
<dbReference type="Gene3D" id="3.30.870.10">
    <property type="entry name" value="Endonuclease Chain A"/>
    <property type="match status" value="1"/>
</dbReference>
<dbReference type="PANTHER" id="PTHR43788">
    <property type="entry name" value="DNA2/NAM7 HELICASE FAMILY MEMBER"/>
    <property type="match status" value="1"/>
</dbReference>
<dbReference type="CDD" id="cd18808">
    <property type="entry name" value="SF1_C_Upf1"/>
    <property type="match status" value="1"/>
</dbReference>
<evidence type="ECO:0000256" key="3">
    <source>
        <dbReference type="ARBA" id="ARBA00022801"/>
    </source>
</evidence>
<evidence type="ECO:0000313" key="9">
    <source>
        <dbReference type="Proteomes" id="UP000256485"/>
    </source>
</evidence>
<evidence type="ECO:0000259" key="7">
    <source>
        <dbReference type="PROSITE" id="PS50035"/>
    </source>
</evidence>
<feature type="coiled-coil region" evidence="6">
    <location>
        <begin position="326"/>
        <end position="360"/>
    </location>
</feature>
<evidence type="ECO:0000256" key="6">
    <source>
        <dbReference type="SAM" id="Coils"/>
    </source>
</evidence>
<organism evidence="8 9">
    <name type="scientific">Thermasporomyces composti</name>
    <dbReference type="NCBI Taxonomy" id="696763"/>
    <lineage>
        <taxon>Bacteria</taxon>
        <taxon>Bacillati</taxon>
        <taxon>Actinomycetota</taxon>
        <taxon>Actinomycetes</taxon>
        <taxon>Propionibacteriales</taxon>
        <taxon>Nocardioidaceae</taxon>
        <taxon>Thermasporomyces</taxon>
    </lineage>
</organism>
<dbReference type="Pfam" id="PF13086">
    <property type="entry name" value="AAA_11"/>
    <property type="match status" value="1"/>
</dbReference>
<dbReference type="RefSeq" id="WP_115849937.1">
    <property type="nucleotide sequence ID" value="NZ_QTUC01000001.1"/>
</dbReference>
<dbReference type="GO" id="GO:0043139">
    <property type="term" value="F:5'-3' DNA helicase activity"/>
    <property type="evidence" value="ECO:0007669"/>
    <property type="project" value="TreeGrafter"/>
</dbReference>
<dbReference type="PROSITE" id="PS50035">
    <property type="entry name" value="PLD"/>
    <property type="match status" value="1"/>
</dbReference>
<comment type="similarity">
    <text evidence="1">Belongs to the DNA2/NAM7 helicase family.</text>
</comment>
<dbReference type="InterPro" id="IPR027417">
    <property type="entry name" value="P-loop_NTPase"/>
</dbReference>
<dbReference type="InterPro" id="IPR025202">
    <property type="entry name" value="PLD-like_dom"/>
</dbReference>
<dbReference type="SUPFAM" id="SSF56024">
    <property type="entry name" value="Phospholipase D/nuclease"/>
    <property type="match status" value="1"/>
</dbReference>
<reference evidence="8 9" key="1">
    <citation type="submission" date="2018-08" db="EMBL/GenBank/DDBJ databases">
        <title>Sequencing the genomes of 1000 actinobacteria strains.</title>
        <authorList>
            <person name="Klenk H.-P."/>
        </authorList>
    </citation>
    <scope>NUCLEOTIDE SEQUENCE [LARGE SCALE GENOMIC DNA]</scope>
    <source>
        <strain evidence="8 9">DSM 22891</strain>
    </source>
</reference>
<dbReference type="OrthoDB" id="9757917at2"/>
<keyword evidence="6" id="KW-0175">Coiled coil</keyword>
<dbReference type="GO" id="GO:0006793">
    <property type="term" value="P:phosphorus metabolic process"/>
    <property type="evidence" value="ECO:0007669"/>
    <property type="project" value="UniProtKB-ARBA"/>
</dbReference>
<sequence length="1122" mass="125887">MDRSSLIARGVVVAVGDVVTRPGWIEDLIAEVETLYQAQGGDRRASDVTDLRKDKPVTRAPAKGPGWYVVTVSASYDDGRLDEAVLAPAEGTNTESYHVIESERDGNQLFLHVLESAPEDGLYLWLKPVDSARLTKSLLDRLRAMETTRLLERFHNGELDDVPTRKDAPDELDEAQQKAWAACVSDGLHAVWGPPGTGKTQVIARALATLVAQGRRVLLVSGTNVAVDNAVERVVDIVNPAPGIVVRVGTPHISTVAHDARVSLAALVRERQERFERQRTELQRRIKELRADPRIARLREAERVVGAFDEGELTGARERVAKGRDIDELRAAIGRTQRRIDQDRARLADIEQAVREARARYEETAPARSVFAKVTELSEELDHYAGTRDRAHATVVRLRDDIDRLEREQRSYDSDGLLARWRNRSKVRYQRQELHRLRNALREAEDRYREAEKLSQRADERLRPRIDGLLRSVHPWTEAAVEERHTTLRRQEELFQAQSARIEAATRELTAMKERLARLESQPQATSADHDLLERAQREGYDEQRAQLPALRATANEVLAEIDQLERRHEELAREQQKHAREAEGRVIAGARIVATTLTMLRLKPTIHEQPYDHVLIDEAAAASPPEAIYAMSLARRGVTLLGDFLQNGPINPFDDLRGKAKATINGFDPRWYQTDCFALVGITDPRSAQATPGCVVLRRQRRFGTAVTRLVNEVAYGGLLECAQSEPATRPADPAIVLIDVDGLGAELTRPRKGEPTGWWWPIGAMVARAVAERHIAADDSVGVITPYKVQKNLIESLLAESGGGQRVEVGTSHAFQGREFTTVVLDLVENGSGWVAKGALNRSNRYALDGLRLFTVGLTRARNRLYIIANLAVVRRARHGPLRALARSVERGDVHIVRAAELVASEGAPASGDPVAVDVWESLRSYAKIVELHDEDSVSEALRREVDRAQCSVWLWSPWVGSNLDRLLTSLVDAQERGVAVRVVVRPPSKVGEKMRRFVASLCGAIRHVIFMDKEHQKLLVVDDRRTFIGSMNVLSHQGRRGTHDIMALFESTTLASMVLSQENATDLANPPTYPRCEKRVRHALLRERRWAWKCGRRRPDGSVCEWWTYFSSSSRNQQR</sequence>
<keyword evidence="4" id="KW-0347">Helicase</keyword>
<dbReference type="InterPro" id="IPR050534">
    <property type="entry name" value="Coronavir_polyprotein_1ab"/>
</dbReference>
<feature type="domain" description="PLD phosphodiesterase" evidence="7">
    <location>
        <begin position="1013"/>
        <end position="1040"/>
    </location>
</feature>
<comment type="caution">
    <text evidence="8">The sequence shown here is derived from an EMBL/GenBank/DDBJ whole genome shotgun (WGS) entry which is preliminary data.</text>
</comment>
<keyword evidence="3" id="KW-0378">Hydrolase</keyword>
<evidence type="ECO:0000313" key="8">
    <source>
        <dbReference type="EMBL" id="REF36274.1"/>
    </source>
</evidence>
<keyword evidence="9" id="KW-1185">Reference proteome</keyword>
<dbReference type="GO" id="GO:0005524">
    <property type="term" value="F:ATP binding"/>
    <property type="evidence" value="ECO:0007669"/>
    <property type="project" value="UniProtKB-KW"/>
</dbReference>
<proteinExistence type="inferred from homology"/>
<feature type="coiled-coil region" evidence="6">
    <location>
        <begin position="265"/>
        <end position="292"/>
    </location>
</feature>
<feature type="coiled-coil region" evidence="6">
    <location>
        <begin position="488"/>
        <end position="522"/>
    </location>
</feature>
<dbReference type="InterPro" id="IPR047187">
    <property type="entry name" value="SF1_C_Upf1"/>
</dbReference>
<dbReference type="EMBL" id="QTUC01000001">
    <property type="protein sequence ID" value="REF36274.1"/>
    <property type="molecule type" value="Genomic_DNA"/>
</dbReference>
<accession>A0A3D9VDN2</accession>
<dbReference type="InterPro" id="IPR041677">
    <property type="entry name" value="DNA2/NAM7_AAA_11"/>
</dbReference>
<dbReference type="CDD" id="cd17934">
    <property type="entry name" value="DEXXQc_Upf1-like"/>
    <property type="match status" value="1"/>
</dbReference>
<feature type="coiled-coil region" evidence="6">
    <location>
        <begin position="548"/>
        <end position="582"/>
    </location>
</feature>
<dbReference type="InterPro" id="IPR001736">
    <property type="entry name" value="PLipase_D/transphosphatidylase"/>
</dbReference>
<keyword evidence="2" id="KW-0547">Nucleotide-binding</keyword>
<dbReference type="GO" id="GO:0016787">
    <property type="term" value="F:hydrolase activity"/>
    <property type="evidence" value="ECO:0007669"/>
    <property type="project" value="UniProtKB-KW"/>
</dbReference>
<dbReference type="InterPro" id="IPR041679">
    <property type="entry name" value="DNA2/NAM7-like_C"/>
</dbReference>
<gene>
    <name evidence="8" type="ORF">DFJ64_1680</name>
</gene>
<dbReference type="Gene3D" id="3.40.50.300">
    <property type="entry name" value="P-loop containing nucleotide triphosphate hydrolases"/>
    <property type="match status" value="3"/>
</dbReference>
<keyword evidence="5" id="KW-0067">ATP-binding</keyword>
<dbReference type="SUPFAM" id="SSF52540">
    <property type="entry name" value="P-loop containing nucleoside triphosphate hydrolases"/>
    <property type="match status" value="1"/>
</dbReference>
<dbReference type="Pfam" id="PF13087">
    <property type="entry name" value="AAA_12"/>
    <property type="match status" value="1"/>
</dbReference>
<evidence type="ECO:0000256" key="5">
    <source>
        <dbReference type="ARBA" id="ARBA00022840"/>
    </source>
</evidence>
<protein>
    <submittedName>
        <fullName evidence="8">Phospholipase D-like protein</fullName>
    </submittedName>
</protein>
<evidence type="ECO:0000256" key="1">
    <source>
        <dbReference type="ARBA" id="ARBA00007913"/>
    </source>
</evidence>
<name>A0A3D9VDN2_THECX</name>
<dbReference type="PANTHER" id="PTHR43788:SF8">
    <property type="entry name" value="DNA-BINDING PROTEIN SMUBP-2"/>
    <property type="match status" value="1"/>
</dbReference>
<dbReference type="Proteomes" id="UP000256485">
    <property type="component" value="Unassembled WGS sequence"/>
</dbReference>
<evidence type="ECO:0000256" key="2">
    <source>
        <dbReference type="ARBA" id="ARBA00022741"/>
    </source>
</evidence>
<dbReference type="Pfam" id="PF13091">
    <property type="entry name" value="PLDc_2"/>
    <property type="match status" value="1"/>
</dbReference>
<dbReference type="AlphaFoldDB" id="A0A3D9VDN2"/>